<protein>
    <submittedName>
        <fullName evidence="2">Uncharacterized protein</fullName>
    </submittedName>
</protein>
<organism evidence="2 3">
    <name type="scientific">Mycobacterium kansasii</name>
    <dbReference type="NCBI Taxonomy" id="1768"/>
    <lineage>
        <taxon>Bacteria</taxon>
        <taxon>Bacillati</taxon>
        <taxon>Actinomycetota</taxon>
        <taxon>Actinomycetes</taxon>
        <taxon>Mycobacteriales</taxon>
        <taxon>Mycobacteriaceae</taxon>
        <taxon>Mycobacterium</taxon>
    </lineage>
</organism>
<accession>A0A7G1IE17</accession>
<name>A0A7G1IE17_MYCKA</name>
<feature type="region of interest" description="Disordered" evidence="1">
    <location>
        <begin position="67"/>
        <end position="93"/>
    </location>
</feature>
<sequence length="114" mass="12792">MFADLEAGRAPIDYQPTTKIVRRLMIPQPVTRFCGVAGSYLGAAANGKVYPCFRHLGSARYEVGDTRGGVERQQASRFHQSRGRRRGQPPGLSRLLGALSTRRWLLRGFHRVRP</sequence>
<proteinExistence type="predicted"/>
<gene>
    <name evidence="2" type="ORF">NIIDMKKI_36990</name>
</gene>
<reference evidence="2 3" key="1">
    <citation type="submission" date="2020-07" db="EMBL/GenBank/DDBJ databases">
        <title>Mycobacterium kansasii (former subtype) with zoonotic potential isolated from diseased indoor pet cat, Japan.</title>
        <authorList>
            <person name="Fukano H."/>
            <person name="Terazono T."/>
            <person name="Hoshino Y."/>
        </authorList>
    </citation>
    <scope>NUCLEOTIDE SEQUENCE [LARGE SCALE GENOMIC DNA]</scope>
    <source>
        <strain evidence="2 3">Kuro-I</strain>
    </source>
</reference>
<keyword evidence="3" id="KW-1185">Reference proteome</keyword>
<evidence type="ECO:0000313" key="3">
    <source>
        <dbReference type="Proteomes" id="UP000516380"/>
    </source>
</evidence>
<dbReference type="EMBL" id="AP023343">
    <property type="protein sequence ID" value="BCI88493.1"/>
    <property type="molecule type" value="Genomic_DNA"/>
</dbReference>
<evidence type="ECO:0000256" key="1">
    <source>
        <dbReference type="SAM" id="MobiDB-lite"/>
    </source>
</evidence>
<dbReference type="Proteomes" id="UP000516380">
    <property type="component" value="Chromosome"/>
</dbReference>
<dbReference type="AlphaFoldDB" id="A0A7G1IE17"/>
<evidence type="ECO:0000313" key="2">
    <source>
        <dbReference type="EMBL" id="BCI88493.1"/>
    </source>
</evidence>